<dbReference type="GO" id="GO:0003677">
    <property type="term" value="F:DNA binding"/>
    <property type="evidence" value="ECO:0007669"/>
    <property type="project" value="UniProtKB-KW"/>
</dbReference>
<sequence>MTQDNEKGMTAKEVAKEADITRSTASRYLNKLVKEGKMKKTNSRPVYYSVIKTKRILRSKKLDHIIGADKSLKVSVQQAKAAILYPPNGLHTLLLGETGVGKSMFAELMYNFAVEEEVINSDAPFIKFNCADYTDNPQLLMGQLFGVKKGAYTGAEKDSKGFLKNADGGILFLDEIHRLPPQGQEMLFTFIDNGFFRKLGDTDEIIKADVKIIAATTETPGSYLLKTFQRRIPMVIELPALSDRSLEERFQLIKFFIKAEQKRIGKGIYIYKNALKSFLLYDCTNNIGQLKSDIQLACAKSFLNFKSKQKSKCSCLRIGQEELPYHVKKGIMNLPNKRDELDKVIKSKGNFISFSENQNDSELKSSSKERDKTDYQFYDVIEEKMNTLEDNGLPKEEINQILNIDIEKHFKNYIGDLSANFKKSKIEKIVGEDIVNLVQEILDLAKNRLDRSYDEKIYYGLALHLKRSIARIRNNNKIYHPNLNEIRSEHSQEFITAMEIATIIDEKFSIKTPLDEIGYISMFLTEKPYNYGETDVNKVGVLVVMHGKSTASSMTEVVNNLVGEDHAVAVDMPLEMSPNDAYKKAKAKAKEIDNGSGVIVMVDMGSLNSFGGMIEEETGIKTETITMVSTPTILEASRKAVLGDSFADIIESVNEIGGESYQQNFEVETEEDSKLSFGETITNQNDFAIVTACYTGEGAARELKNIIENNLSSDLNYRIINLSLMEENNLEKEIKKLKKQYNILAVVSTMPLELDSVPYISALDILAQDGIKKLSKKLKREEMLFNIKTSLKDQFNKINSFKIVEDLRYLINNIENKFNKNLDFGVQIGIIIHMTYMFENAIKNGERKKHKKLQDFIKNNEKSFLIVDKEISNLEKEYNVKITDDEKAYITEMFLYN</sequence>
<comment type="caution">
    <text evidence="10">The sequence shown here is derived from an EMBL/GenBank/DDBJ whole genome shotgun (WGS) entry which is preliminary data.</text>
</comment>
<dbReference type="CDD" id="cd00006">
    <property type="entry name" value="PTS_IIA_man"/>
    <property type="match status" value="1"/>
</dbReference>
<proteinExistence type="predicted"/>
<evidence type="ECO:0000256" key="3">
    <source>
        <dbReference type="ARBA" id="ARBA00022777"/>
    </source>
</evidence>
<reference evidence="10 11" key="1">
    <citation type="submission" date="2019-03" db="EMBL/GenBank/DDBJ databases">
        <title>Deep subsurface shale carbon reservoir microbial communities from Ohio and West Virginia, USA.</title>
        <authorList>
            <person name="Wrighton K."/>
        </authorList>
    </citation>
    <scope>NUCLEOTIDE SEQUENCE [LARGE SCALE GENOMIC DNA]</scope>
    <source>
        <strain evidence="10 11">UTICA-S4D12</strain>
    </source>
</reference>
<dbReference type="InterPro" id="IPR027417">
    <property type="entry name" value="P-loop_NTPase"/>
</dbReference>
<keyword evidence="6" id="KW-0175">Coiled coil</keyword>
<evidence type="ECO:0000256" key="1">
    <source>
        <dbReference type="ARBA" id="ARBA00022679"/>
    </source>
</evidence>
<dbReference type="InterPro" id="IPR025943">
    <property type="entry name" value="Sigma_54_int_dom_ATP-bd_2"/>
</dbReference>
<dbReference type="GO" id="GO:0016301">
    <property type="term" value="F:kinase activity"/>
    <property type="evidence" value="ECO:0007669"/>
    <property type="project" value="UniProtKB-KW"/>
</dbReference>
<evidence type="ECO:0000313" key="10">
    <source>
        <dbReference type="EMBL" id="TDS32274.1"/>
    </source>
</evidence>
<evidence type="ECO:0000256" key="6">
    <source>
        <dbReference type="SAM" id="Coils"/>
    </source>
</evidence>
<dbReference type="PROSITE" id="PS51372">
    <property type="entry name" value="PRD_2"/>
    <property type="match status" value="2"/>
</dbReference>
<evidence type="ECO:0000259" key="9">
    <source>
        <dbReference type="PROSITE" id="PS51372"/>
    </source>
</evidence>
<dbReference type="SUPFAM" id="SSF53062">
    <property type="entry name" value="PTS system fructose IIA component-like"/>
    <property type="match status" value="1"/>
</dbReference>
<dbReference type="InterPro" id="IPR002831">
    <property type="entry name" value="Tscrpt_reg_TrmB_N"/>
</dbReference>
<keyword evidence="1" id="KW-0808">Transferase</keyword>
<dbReference type="InterPro" id="IPR002078">
    <property type="entry name" value="Sigma_54_int"/>
</dbReference>
<evidence type="ECO:0000313" key="11">
    <source>
        <dbReference type="Proteomes" id="UP000295758"/>
    </source>
</evidence>
<dbReference type="InterPro" id="IPR011608">
    <property type="entry name" value="PRD"/>
</dbReference>
<feature type="domain" description="PRD" evidence="9">
    <location>
        <begin position="429"/>
        <end position="534"/>
    </location>
</feature>
<dbReference type="InterPro" id="IPR036390">
    <property type="entry name" value="WH_DNA-bd_sf"/>
</dbReference>
<name>A0A4R7ECZ9_9FIRM</name>
<dbReference type="PROSITE" id="PS00676">
    <property type="entry name" value="SIGMA54_INTERACT_2"/>
    <property type="match status" value="1"/>
</dbReference>
<dbReference type="PANTHER" id="PTHR32071">
    <property type="entry name" value="TRANSCRIPTIONAL REGULATORY PROTEIN"/>
    <property type="match status" value="1"/>
</dbReference>
<dbReference type="EMBL" id="SOAA01000008">
    <property type="protein sequence ID" value="TDS32274.1"/>
    <property type="molecule type" value="Genomic_DNA"/>
</dbReference>
<dbReference type="Gene3D" id="3.40.50.300">
    <property type="entry name" value="P-loop containing nucleotide triphosphate hydrolases"/>
    <property type="match status" value="1"/>
</dbReference>
<dbReference type="PANTHER" id="PTHR32071:SF38">
    <property type="entry name" value="PSP OPERON TRANSCRIPTIONAL ACTIVATOR"/>
    <property type="match status" value="1"/>
</dbReference>
<dbReference type="GO" id="GO:0006355">
    <property type="term" value="P:regulation of DNA-templated transcription"/>
    <property type="evidence" value="ECO:0007669"/>
    <property type="project" value="InterPro"/>
</dbReference>
<feature type="domain" description="PRD" evidence="9">
    <location>
        <begin position="798"/>
        <end position="897"/>
    </location>
</feature>
<accession>A0A4R7ECZ9</accession>
<dbReference type="InterPro" id="IPR036388">
    <property type="entry name" value="WH-like_DNA-bd_sf"/>
</dbReference>
<dbReference type="GO" id="GO:0016020">
    <property type="term" value="C:membrane"/>
    <property type="evidence" value="ECO:0007669"/>
    <property type="project" value="InterPro"/>
</dbReference>
<dbReference type="Gene3D" id="1.10.10.10">
    <property type="entry name" value="Winged helix-like DNA-binding domain superfamily/Winged helix DNA-binding domain"/>
    <property type="match status" value="1"/>
</dbReference>
<evidence type="ECO:0000256" key="2">
    <source>
        <dbReference type="ARBA" id="ARBA00022741"/>
    </source>
</evidence>
<dbReference type="InterPro" id="IPR011991">
    <property type="entry name" value="ArsR-like_HTH"/>
</dbReference>
<dbReference type="GO" id="GO:0009401">
    <property type="term" value="P:phosphoenolpyruvate-dependent sugar phosphotransferase system"/>
    <property type="evidence" value="ECO:0007669"/>
    <property type="project" value="InterPro"/>
</dbReference>
<keyword evidence="5" id="KW-0238">DNA-binding</keyword>
<dbReference type="SUPFAM" id="SSF63520">
    <property type="entry name" value="PTS-regulatory domain, PRD"/>
    <property type="match status" value="2"/>
</dbReference>
<dbReference type="RefSeq" id="WP_243833258.1">
    <property type="nucleotide sequence ID" value="NZ_SOAA01000008.1"/>
</dbReference>
<dbReference type="CDD" id="cd00009">
    <property type="entry name" value="AAA"/>
    <property type="match status" value="1"/>
</dbReference>
<protein>
    <submittedName>
        <fullName evidence="10">Sigma 54 modulation protein</fullName>
    </submittedName>
</protein>
<dbReference type="Pfam" id="PF01978">
    <property type="entry name" value="TrmB"/>
    <property type="match status" value="1"/>
</dbReference>
<dbReference type="SUPFAM" id="SSF46785">
    <property type="entry name" value="Winged helix' DNA-binding domain"/>
    <property type="match status" value="1"/>
</dbReference>
<dbReference type="InterPro" id="IPR036662">
    <property type="entry name" value="PTS_EIIA_man-typ_sf"/>
</dbReference>
<dbReference type="PROSITE" id="PS50045">
    <property type="entry name" value="SIGMA54_INTERACT_4"/>
    <property type="match status" value="1"/>
</dbReference>
<dbReference type="Gene3D" id="1.10.1790.10">
    <property type="entry name" value="PRD domain"/>
    <property type="match status" value="2"/>
</dbReference>
<dbReference type="Proteomes" id="UP000295758">
    <property type="component" value="Unassembled WGS sequence"/>
</dbReference>
<dbReference type="PROSITE" id="PS51096">
    <property type="entry name" value="PTS_EIIA_TYPE_4"/>
    <property type="match status" value="1"/>
</dbReference>
<dbReference type="Pfam" id="PF00158">
    <property type="entry name" value="Sigma54_activat"/>
    <property type="match status" value="1"/>
</dbReference>
<dbReference type="Pfam" id="PF03610">
    <property type="entry name" value="EIIA-man"/>
    <property type="match status" value="1"/>
</dbReference>
<feature type="domain" description="Sigma-54 factor interaction" evidence="7">
    <location>
        <begin position="65"/>
        <end position="299"/>
    </location>
</feature>
<evidence type="ECO:0000259" key="8">
    <source>
        <dbReference type="PROSITE" id="PS51096"/>
    </source>
</evidence>
<keyword evidence="2" id="KW-0547">Nucleotide-binding</keyword>
<organism evidence="10 11">
    <name type="scientific">Halanaerobium congolense</name>
    <dbReference type="NCBI Taxonomy" id="54121"/>
    <lineage>
        <taxon>Bacteria</taxon>
        <taxon>Bacillati</taxon>
        <taxon>Bacillota</taxon>
        <taxon>Clostridia</taxon>
        <taxon>Halanaerobiales</taxon>
        <taxon>Halanaerobiaceae</taxon>
        <taxon>Halanaerobium</taxon>
    </lineage>
</organism>
<dbReference type="SMART" id="SM00382">
    <property type="entry name" value="AAA"/>
    <property type="match status" value="1"/>
</dbReference>
<keyword evidence="3" id="KW-0418">Kinase</keyword>
<evidence type="ECO:0000259" key="7">
    <source>
        <dbReference type="PROSITE" id="PS50045"/>
    </source>
</evidence>
<gene>
    <name evidence="10" type="ORF">BY453_10867</name>
</gene>
<dbReference type="InterPro" id="IPR033887">
    <property type="entry name" value="PTS_IIA_man"/>
</dbReference>
<evidence type="ECO:0000256" key="4">
    <source>
        <dbReference type="ARBA" id="ARBA00022840"/>
    </source>
</evidence>
<dbReference type="SUPFAM" id="SSF52540">
    <property type="entry name" value="P-loop containing nucleoside triphosphate hydrolases"/>
    <property type="match status" value="1"/>
</dbReference>
<dbReference type="CDD" id="cd00090">
    <property type="entry name" value="HTH_ARSR"/>
    <property type="match status" value="1"/>
</dbReference>
<dbReference type="InterPro" id="IPR004701">
    <property type="entry name" value="PTS_EIIA_man-typ"/>
</dbReference>
<dbReference type="InterPro" id="IPR036634">
    <property type="entry name" value="PRD_sf"/>
</dbReference>
<feature type="coiled-coil region" evidence="6">
    <location>
        <begin position="720"/>
        <end position="747"/>
    </location>
</feature>
<feature type="domain" description="PTS EIIA type-4" evidence="8">
    <location>
        <begin position="538"/>
        <end position="661"/>
    </location>
</feature>
<dbReference type="Gene3D" id="3.40.50.510">
    <property type="entry name" value="Phosphotransferase system, mannose-type IIA component"/>
    <property type="match status" value="1"/>
</dbReference>
<keyword evidence="4" id="KW-0067">ATP-binding</keyword>
<evidence type="ECO:0000256" key="5">
    <source>
        <dbReference type="ARBA" id="ARBA00023125"/>
    </source>
</evidence>
<dbReference type="AlphaFoldDB" id="A0A4R7ECZ9"/>
<dbReference type="Pfam" id="PF00874">
    <property type="entry name" value="PRD"/>
    <property type="match status" value="2"/>
</dbReference>
<dbReference type="GO" id="GO:0005524">
    <property type="term" value="F:ATP binding"/>
    <property type="evidence" value="ECO:0007669"/>
    <property type="project" value="UniProtKB-KW"/>
</dbReference>
<dbReference type="InterPro" id="IPR003593">
    <property type="entry name" value="AAA+_ATPase"/>
</dbReference>